<keyword evidence="8" id="KW-1185">Reference proteome</keyword>
<comment type="similarity">
    <text evidence="2">Belongs to the autoinducer-2 exporter (AI-2E) (TC 2.A.86) family.</text>
</comment>
<dbReference type="Proteomes" id="UP001501459">
    <property type="component" value="Unassembled WGS sequence"/>
</dbReference>
<dbReference type="InterPro" id="IPR002549">
    <property type="entry name" value="AI-2E-like"/>
</dbReference>
<feature type="transmembrane region" description="Helical" evidence="6">
    <location>
        <begin position="290"/>
        <end position="308"/>
    </location>
</feature>
<feature type="transmembrane region" description="Helical" evidence="6">
    <location>
        <begin position="256"/>
        <end position="283"/>
    </location>
</feature>
<evidence type="ECO:0000256" key="1">
    <source>
        <dbReference type="ARBA" id="ARBA00004141"/>
    </source>
</evidence>
<evidence type="ECO:0000256" key="2">
    <source>
        <dbReference type="ARBA" id="ARBA00009773"/>
    </source>
</evidence>
<keyword evidence="4 6" id="KW-1133">Transmembrane helix</keyword>
<accession>A0ABP3IVS2</accession>
<reference evidence="8" key="1">
    <citation type="journal article" date="2019" name="Int. J. Syst. Evol. Microbiol.">
        <title>The Global Catalogue of Microorganisms (GCM) 10K type strain sequencing project: providing services to taxonomists for standard genome sequencing and annotation.</title>
        <authorList>
            <consortium name="The Broad Institute Genomics Platform"/>
            <consortium name="The Broad Institute Genome Sequencing Center for Infectious Disease"/>
            <person name="Wu L."/>
            <person name="Ma J."/>
        </authorList>
    </citation>
    <scope>NUCLEOTIDE SEQUENCE [LARGE SCALE GENOMIC DNA]</scope>
    <source>
        <strain evidence="8">JCM 12149</strain>
    </source>
</reference>
<keyword evidence="5 6" id="KW-0472">Membrane</keyword>
<dbReference type="NCBIfam" id="TIGR02872">
    <property type="entry name" value="spore_ytvI"/>
    <property type="match status" value="1"/>
</dbReference>
<organism evidence="7 8">
    <name type="scientific">Lentibacillus halophilus</name>
    <dbReference type="NCBI Taxonomy" id="295065"/>
    <lineage>
        <taxon>Bacteria</taxon>
        <taxon>Bacillati</taxon>
        <taxon>Bacillota</taxon>
        <taxon>Bacilli</taxon>
        <taxon>Bacillales</taxon>
        <taxon>Bacillaceae</taxon>
        <taxon>Lentibacillus</taxon>
    </lineage>
</organism>
<dbReference type="EMBL" id="BAAADM010000005">
    <property type="protein sequence ID" value="GAA0429489.1"/>
    <property type="molecule type" value="Genomic_DNA"/>
</dbReference>
<evidence type="ECO:0000256" key="4">
    <source>
        <dbReference type="ARBA" id="ARBA00022989"/>
    </source>
</evidence>
<keyword evidence="3 6" id="KW-0812">Transmembrane</keyword>
<feature type="transmembrane region" description="Helical" evidence="6">
    <location>
        <begin position="65"/>
        <end position="84"/>
    </location>
</feature>
<dbReference type="RefSeq" id="WP_343750614.1">
    <property type="nucleotide sequence ID" value="NZ_BAAADM010000005.1"/>
</dbReference>
<feature type="transmembrane region" description="Helical" evidence="6">
    <location>
        <begin position="172"/>
        <end position="195"/>
    </location>
</feature>
<feature type="transmembrane region" description="Helical" evidence="6">
    <location>
        <begin position="231"/>
        <end position="250"/>
    </location>
</feature>
<feature type="transmembrane region" description="Helical" evidence="6">
    <location>
        <begin position="32"/>
        <end position="53"/>
    </location>
</feature>
<dbReference type="Pfam" id="PF01594">
    <property type="entry name" value="AI-2E_transport"/>
    <property type="match status" value="1"/>
</dbReference>
<dbReference type="InterPro" id="IPR014227">
    <property type="entry name" value="YtvI-like"/>
</dbReference>
<comment type="subcellular location">
    <subcellularLocation>
        <location evidence="1">Membrane</location>
        <topology evidence="1">Multi-pass membrane protein</topology>
    </subcellularLocation>
</comment>
<evidence type="ECO:0000256" key="6">
    <source>
        <dbReference type="SAM" id="Phobius"/>
    </source>
</evidence>
<protein>
    <submittedName>
        <fullName evidence="7">Sporulation integral membrane protein YtvI</fullName>
    </submittedName>
</protein>
<evidence type="ECO:0000256" key="5">
    <source>
        <dbReference type="ARBA" id="ARBA00023136"/>
    </source>
</evidence>
<evidence type="ECO:0000313" key="8">
    <source>
        <dbReference type="Proteomes" id="UP001501459"/>
    </source>
</evidence>
<gene>
    <name evidence="7" type="primary">ytvI</name>
    <name evidence="7" type="ORF">GCM10008983_02310</name>
</gene>
<feature type="transmembrane region" description="Helical" evidence="6">
    <location>
        <begin position="328"/>
        <end position="354"/>
    </location>
</feature>
<evidence type="ECO:0000313" key="7">
    <source>
        <dbReference type="EMBL" id="GAA0429489.1"/>
    </source>
</evidence>
<feature type="transmembrane region" description="Helical" evidence="6">
    <location>
        <begin position="7"/>
        <end position="26"/>
    </location>
</feature>
<sequence>MYKEKLFPVLRACVVIGVFIAGYIVLKHTLPYIYPFLLAILLSIVLNPIVTFLENKARLPRAPAAFFVMAAIIVMAAFSLYFITAEMVHGTTYLAERVPAYFEHLLIIISDVFDDKLFPLFEKFSSFFHSLSSDQQTTIYDHVNKLISQWANDVAVVLRNVLMQIPAVLAKLPGYVAVFLFIVMAAFFMTSDWYALTHTWNKKVPATVRTICSTIWVQLRRAVCGFIKAQIVLLTITAATIYIGLSAAGINHALTIALLATGLDILPFIGTGIVFIPWIIYVFMTGDHSITIKLVILYAIVVVQRELLEPKLLSNYVGLSPLATLTAMFAGFQLWGAGGLLAGPFIAVVGKVLYQAGAFHWLAHFIKGA</sequence>
<evidence type="ECO:0000256" key="3">
    <source>
        <dbReference type="ARBA" id="ARBA00022692"/>
    </source>
</evidence>
<proteinExistence type="inferred from homology"/>
<name>A0ABP3IVS2_9BACI</name>
<dbReference type="PANTHER" id="PTHR21716">
    <property type="entry name" value="TRANSMEMBRANE PROTEIN"/>
    <property type="match status" value="1"/>
</dbReference>
<dbReference type="PANTHER" id="PTHR21716:SF68">
    <property type="entry name" value="TRANSPORT PROTEIN YTVI-RELATED"/>
    <property type="match status" value="1"/>
</dbReference>
<comment type="caution">
    <text evidence="7">The sequence shown here is derived from an EMBL/GenBank/DDBJ whole genome shotgun (WGS) entry which is preliminary data.</text>
</comment>